<comment type="catalytic activity">
    <reaction evidence="1">
        <text>ATP + (ribonucleotide)n-3'-hydroxyl + 5'-phospho-(ribonucleotide)m = (ribonucleotide)n+m + AMP + diphosphate.</text>
        <dbReference type="EC" id="6.5.1.3"/>
    </reaction>
</comment>
<evidence type="ECO:0000256" key="1">
    <source>
        <dbReference type="PIRNR" id="PIRNR019634"/>
    </source>
</evidence>
<dbReference type="InterPro" id="IPR019039">
    <property type="entry name" value="T4-Rnl1-like_N"/>
</dbReference>
<dbReference type="Pfam" id="PF09511">
    <property type="entry name" value="RNA_lig_T4_1"/>
    <property type="match status" value="1"/>
</dbReference>
<name>A0A4P9ZW18_9FUNG</name>
<evidence type="ECO:0000259" key="5">
    <source>
        <dbReference type="Pfam" id="PF09511"/>
    </source>
</evidence>
<dbReference type="GO" id="GO:0006388">
    <property type="term" value="P:tRNA splicing, via endonucleolytic cleavage and ligation"/>
    <property type="evidence" value="ECO:0007669"/>
    <property type="project" value="UniProtKB-UniRule"/>
</dbReference>
<evidence type="ECO:0000256" key="2">
    <source>
        <dbReference type="PIRSR" id="PIRSR019634-50"/>
    </source>
</evidence>
<comment type="similarity">
    <text evidence="1">Belongs to the TRL1 family.</text>
</comment>
<dbReference type="AlphaFoldDB" id="A0A4P9ZW18"/>
<keyword evidence="1" id="KW-0819">tRNA processing</keyword>
<evidence type="ECO:0000313" key="7">
    <source>
        <dbReference type="Proteomes" id="UP000268162"/>
    </source>
</evidence>
<dbReference type="GO" id="GO:0051730">
    <property type="term" value="F:GTP-dependent polyribonucleotide 5'-hydroxyl-kinase activity"/>
    <property type="evidence" value="ECO:0007669"/>
    <property type="project" value="InterPro"/>
</dbReference>
<dbReference type="GO" id="GO:0005634">
    <property type="term" value="C:nucleus"/>
    <property type="evidence" value="ECO:0007669"/>
    <property type="project" value="TreeGrafter"/>
</dbReference>
<feature type="domain" description="T4 RNA ligase 1-like N-terminal" evidence="5">
    <location>
        <begin position="86"/>
        <end position="316"/>
    </location>
</feature>
<dbReference type="PANTHER" id="PTHR32004">
    <property type="entry name" value="TRNA LIGASE"/>
    <property type="match status" value="1"/>
</dbReference>
<dbReference type="GO" id="GO:0003972">
    <property type="term" value="F:RNA ligase (ATP) activity"/>
    <property type="evidence" value="ECO:0007669"/>
    <property type="project" value="UniProtKB-UniRule"/>
</dbReference>
<feature type="domain" description="tRNA ligase phosphodiesterase" evidence="3">
    <location>
        <begin position="582"/>
        <end position="764"/>
    </location>
</feature>
<dbReference type="STRING" id="215637.A0A4P9ZW18"/>
<dbReference type="GO" id="GO:0008081">
    <property type="term" value="F:phosphoric diester hydrolase activity"/>
    <property type="evidence" value="ECO:0007669"/>
    <property type="project" value="InterPro"/>
</dbReference>
<dbReference type="InterPro" id="IPR027417">
    <property type="entry name" value="P-loop_NTPase"/>
</dbReference>
<dbReference type="Gene3D" id="3.40.50.300">
    <property type="entry name" value="P-loop containing nucleotide triphosphate hydrolases"/>
    <property type="match status" value="1"/>
</dbReference>
<keyword evidence="7" id="KW-1185">Reference proteome</keyword>
<dbReference type="PIRSF" id="PIRSF019634">
    <property type="entry name" value="tRNA_lig_yeast"/>
    <property type="match status" value="1"/>
</dbReference>
<dbReference type="GO" id="GO:0005524">
    <property type="term" value="F:ATP binding"/>
    <property type="evidence" value="ECO:0007669"/>
    <property type="project" value="UniProtKB-UniRule"/>
</dbReference>
<dbReference type="Proteomes" id="UP000268162">
    <property type="component" value="Unassembled WGS sequence"/>
</dbReference>
<dbReference type="EC" id="6.5.1.3" evidence="1"/>
<organism evidence="6 7">
    <name type="scientific">Dimargaris cristalligena</name>
    <dbReference type="NCBI Taxonomy" id="215637"/>
    <lineage>
        <taxon>Eukaryota</taxon>
        <taxon>Fungi</taxon>
        <taxon>Fungi incertae sedis</taxon>
        <taxon>Zoopagomycota</taxon>
        <taxon>Kickxellomycotina</taxon>
        <taxon>Dimargaritomycetes</taxon>
        <taxon>Dimargaritales</taxon>
        <taxon>Dimargaritaceae</taxon>
        <taxon>Dimargaris</taxon>
    </lineage>
</organism>
<dbReference type="InterPro" id="IPR015965">
    <property type="entry name" value="tRNA_lig_PDEase"/>
</dbReference>
<dbReference type="InterPro" id="IPR015966">
    <property type="entry name" value="tRNA_lig_kin_fungi"/>
</dbReference>
<keyword evidence="1 6" id="KW-0436">Ligase</keyword>
<proteinExistence type="inferred from homology"/>
<gene>
    <name evidence="6" type="ORF">BJ085DRAFT_19246</name>
</gene>
<feature type="domain" description="tRNA ligase kinase" evidence="4">
    <location>
        <begin position="399"/>
        <end position="548"/>
    </location>
</feature>
<dbReference type="SUPFAM" id="SSF52540">
    <property type="entry name" value="P-loop containing nucleoside triphosphate hydrolases"/>
    <property type="match status" value="1"/>
</dbReference>
<accession>A0A4P9ZW18</accession>
<dbReference type="PANTHER" id="PTHR32004:SF1">
    <property type="entry name" value="TRNA LIGASE"/>
    <property type="match status" value="1"/>
</dbReference>
<reference evidence="7" key="1">
    <citation type="journal article" date="2018" name="Nat. Microbiol.">
        <title>Leveraging single-cell genomics to expand the fungal tree of life.</title>
        <authorList>
            <person name="Ahrendt S.R."/>
            <person name="Quandt C.A."/>
            <person name="Ciobanu D."/>
            <person name="Clum A."/>
            <person name="Salamov A."/>
            <person name="Andreopoulos B."/>
            <person name="Cheng J.F."/>
            <person name="Woyke T."/>
            <person name="Pelin A."/>
            <person name="Henrissat B."/>
            <person name="Reynolds N.K."/>
            <person name="Benny G.L."/>
            <person name="Smith M.E."/>
            <person name="James T.Y."/>
            <person name="Grigoriev I.V."/>
        </authorList>
    </citation>
    <scope>NUCLEOTIDE SEQUENCE [LARGE SCALE GENOMIC DNA]</scope>
    <source>
        <strain evidence="7">RSA 468</strain>
    </source>
</reference>
<dbReference type="EMBL" id="ML002550">
    <property type="protein sequence ID" value="RKP37052.1"/>
    <property type="molecule type" value="Genomic_DNA"/>
</dbReference>
<evidence type="ECO:0000259" key="4">
    <source>
        <dbReference type="Pfam" id="PF08303"/>
    </source>
</evidence>
<dbReference type="Pfam" id="PF08303">
    <property type="entry name" value="tRNA_lig_kinase"/>
    <property type="match status" value="1"/>
</dbReference>
<dbReference type="Pfam" id="PF08302">
    <property type="entry name" value="tRNA_lig_CPD"/>
    <property type="match status" value="1"/>
</dbReference>
<feature type="active site" description="N6-AMP-lysine intermediate" evidence="2">
    <location>
        <position position="138"/>
    </location>
</feature>
<evidence type="ECO:0000259" key="3">
    <source>
        <dbReference type="Pfam" id="PF08302"/>
    </source>
</evidence>
<dbReference type="InterPro" id="IPR012387">
    <property type="entry name" value="Trl1_fun"/>
</dbReference>
<protein>
    <recommendedName>
        <fullName evidence="1">tRNA ligase</fullName>
        <ecNumber evidence="1">6.5.1.3</ecNumber>
    </recommendedName>
</protein>
<sequence length="807" mass="91334">MLTERHPEVQALWSQTPSVPLEADRKAADQIVKELTAIVSEGRAKKLNRGIRRTEYSVPETSVPISSWHFTEYMYKRDPCPFPTLARGLFTRPSPDPAFTYDIVARGYDKFFNTGEVPKTKDDWLAAETEGPYELTVKENGCLILVAALDASTLLVTSKHAVGPGKDAQYSHSQVGRRWVTRHLQEIGRTEAELAEFLWGHRSTAVFELCDDEFEEHILEYTDRRRGLYLHGINRNTRDLHTWPSELVTRVADVFGFHRTGYFTESTHTDVKAFADEIRQAQALDGRAVEGFVVRCREKATGQDFMYKIKYDEPYLMYREWREITKRIISRKPFRTQYPLSRAYAQWIRGYLSQDPTRGPGFLRNQGIIAARNAFLTHLKSSGHSLDIDVHPDAPRKTVLIPIATIGCGKTTLATALTHLYPSCGHVQNDNITVKRGGPEAFHQAILNELVHHDVVIADRNNHLAQHREALTREVSSVYPNCRFVALYWNVDQVDGEKVFKATSQRIRQRGENHQSLTPGRTQNFETVMWSFLKGFHPFDNDSGADHLITQAVILDPFAETRTNLGVTVDFLIDKMDFPAVTPKELDHAMEVAFGYHPTVRKEVKGKPMKQAASYFGIKIEEDLGPRLEQALREKRSQSPTAVDTCLEKLADLKKTERLPGQHHLTLIHSLDMKGSPANRELFEAYEKLWAQPSHSITSISVDYVVWNEDLMVCHVSHLQGPNVDSYVVPGHRGLHVTVGTASSSVKPFLASSALVKLKQTHGSLDRYLEQQTSAAPTQSEPVGGGEFKIVRLDPPLNLTGYLFKYL</sequence>
<evidence type="ECO:0000313" key="6">
    <source>
        <dbReference type="EMBL" id="RKP37052.1"/>
    </source>
</evidence>